<comment type="caution">
    <text evidence="1">The sequence shown here is derived from an EMBL/GenBank/DDBJ whole genome shotgun (WGS) entry which is preliminary data.</text>
</comment>
<evidence type="ECO:0000313" key="2">
    <source>
        <dbReference type="Proteomes" id="UP000031408"/>
    </source>
</evidence>
<dbReference type="PANTHER" id="PTHR43235">
    <property type="entry name" value="GLUTAMINE AMIDOTRANSFERASE PB2B2.05-RELATED"/>
    <property type="match status" value="1"/>
</dbReference>
<sequence length="225" mass="25011">MKKKIGISFTTTNFENYVKWFSEHDLGDDLETVILSFQENNVSAIPECDGFVLTGGIDINAQPERDVFESEIYRYAQSASLPVLGICRGMQLINVLEGGTLVQDLAEENLIHKKDADTDKSHEITINDESLLHELTDADNGAVNSAHHQAIGEGMLGKNLKPNAWSLPDGCIEGIEFADKSGKAFMLGVQWHPERIPGGEENPMSIRIKERFLAEVRKQEPRSNT</sequence>
<dbReference type="Pfam" id="PF07722">
    <property type="entry name" value="Peptidase_C26"/>
    <property type="match status" value="1"/>
</dbReference>
<organism evidence="1 2">
    <name type="scientific">Flavihumibacter solisilvae</name>
    <dbReference type="NCBI Taxonomy" id="1349421"/>
    <lineage>
        <taxon>Bacteria</taxon>
        <taxon>Pseudomonadati</taxon>
        <taxon>Bacteroidota</taxon>
        <taxon>Chitinophagia</taxon>
        <taxon>Chitinophagales</taxon>
        <taxon>Chitinophagaceae</taxon>
        <taxon>Flavihumibacter</taxon>
    </lineage>
</organism>
<dbReference type="RefSeq" id="WP_039137484.1">
    <property type="nucleotide sequence ID" value="NZ_JSVC01000004.1"/>
</dbReference>
<dbReference type="PROSITE" id="PS51273">
    <property type="entry name" value="GATASE_TYPE_1"/>
    <property type="match status" value="1"/>
</dbReference>
<dbReference type="Gene3D" id="3.40.50.880">
    <property type="match status" value="1"/>
</dbReference>
<protein>
    <submittedName>
        <fullName evidence="1">Uncharacterized protein</fullName>
    </submittedName>
</protein>
<gene>
    <name evidence="1" type="ORF">OI18_04230</name>
</gene>
<keyword evidence="2" id="KW-1185">Reference proteome</keyword>
<dbReference type="GO" id="GO:0033969">
    <property type="term" value="F:gamma-glutamyl-gamma-aminobutyrate hydrolase activity"/>
    <property type="evidence" value="ECO:0007669"/>
    <property type="project" value="TreeGrafter"/>
</dbReference>
<dbReference type="SUPFAM" id="SSF52317">
    <property type="entry name" value="Class I glutamine amidotransferase-like"/>
    <property type="match status" value="1"/>
</dbReference>
<dbReference type="OrthoDB" id="9804920at2"/>
<dbReference type="Proteomes" id="UP000031408">
    <property type="component" value="Unassembled WGS sequence"/>
</dbReference>
<dbReference type="GO" id="GO:0006598">
    <property type="term" value="P:polyamine catabolic process"/>
    <property type="evidence" value="ECO:0007669"/>
    <property type="project" value="TreeGrafter"/>
</dbReference>
<dbReference type="EMBL" id="JSVC01000004">
    <property type="protein sequence ID" value="KIC95846.1"/>
    <property type="molecule type" value="Genomic_DNA"/>
</dbReference>
<dbReference type="InterPro" id="IPR029062">
    <property type="entry name" value="Class_I_gatase-like"/>
</dbReference>
<dbReference type="GO" id="GO:0005829">
    <property type="term" value="C:cytosol"/>
    <property type="evidence" value="ECO:0007669"/>
    <property type="project" value="TreeGrafter"/>
</dbReference>
<dbReference type="InterPro" id="IPR044668">
    <property type="entry name" value="PuuD-like"/>
</dbReference>
<proteinExistence type="predicted"/>
<accession>A0A0C1L8B0</accession>
<reference evidence="1 2" key="1">
    <citation type="submission" date="2014-11" db="EMBL/GenBank/DDBJ databases">
        <title>Genome sequence of Flavihumibacter solisilvae 3-3.</title>
        <authorList>
            <person name="Zhou G."/>
            <person name="Li M."/>
            <person name="Wang G."/>
        </authorList>
    </citation>
    <scope>NUCLEOTIDE SEQUENCE [LARGE SCALE GENOMIC DNA]</scope>
    <source>
        <strain evidence="1 2">3-3</strain>
    </source>
</reference>
<dbReference type="AlphaFoldDB" id="A0A0C1L8B0"/>
<dbReference type="PANTHER" id="PTHR43235:SF1">
    <property type="entry name" value="GLUTAMINE AMIDOTRANSFERASE PB2B2.05-RELATED"/>
    <property type="match status" value="1"/>
</dbReference>
<evidence type="ECO:0000313" key="1">
    <source>
        <dbReference type="EMBL" id="KIC95846.1"/>
    </source>
</evidence>
<dbReference type="InterPro" id="IPR011697">
    <property type="entry name" value="Peptidase_C26"/>
</dbReference>
<dbReference type="STRING" id="1349421.OI18_04230"/>
<name>A0A0C1L8B0_9BACT</name>